<dbReference type="RefSeq" id="XP_040669516.1">
    <property type="nucleotide sequence ID" value="XM_040816296.1"/>
</dbReference>
<dbReference type="VEuPathDB" id="FungiDB:ASPVEDRAFT_753651"/>
<keyword evidence="2" id="KW-1185">Reference proteome</keyword>
<dbReference type="AlphaFoldDB" id="A0A1L9PQE0"/>
<gene>
    <name evidence="1" type="ORF">ASPVEDRAFT_753651</name>
</gene>
<organism evidence="1 2">
    <name type="scientific">Aspergillus versicolor CBS 583.65</name>
    <dbReference type="NCBI Taxonomy" id="1036611"/>
    <lineage>
        <taxon>Eukaryota</taxon>
        <taxon>Fungi</taxon>
        <taxon>Dikarya</taxon>
        <taxon>Ascomycota</taxon>
        <taxon>Pezizomycotina</taxon>
        <taxon>Eurotiomycetes</taxon>
        <taxon>Eurotiomycetidae</taxon>
        <taxon>Eurotiales</taxon>
        <taxon>Aspergillaceae</taxon>
        <taxon>Aspergillus</taxon>
        <taxon>Aspergillus subgen. Nidulantes</taxon>
    </lineage>
</organism>
<name>A0A1L9PQE0_ASPVE</name>
<evidence type="ECO:0000313" key="2">
    <source>
        <dbReference type="Proteomes" id="UP000184073"/>
    </source>
</evidence>
<dbReference type="GeneID" id="63731807"/>
<dbReference type="EMBL" id="KV878130">
    <property type="protein sequence ID" value="OJJ03754.1"/>
    <property type="molecule type" value="Genomic_DNA"/>
</dbReference>
<dbReference type="Proteomes" id="UP000184073">
    <property type="component" value="Unassembled WGS sequence"/>
</dbReference>
<proteinExistence type="predicted"/>
<reference evidence="2" key="1">
    <citation type="journal article" date="2017" name="Genome Biol.">
        <title>Comparative genomics reveals high biological diversity and specific adaptations in the industrially and medically important fungal genus Aspergillus.</title>
        <authorList>
            <person name="de Vries R.P."/>
            <person name="Riley R."/>
            <person name="Wiebenga A."/>
            <person name="Aguilar-Osorio G."/>
            <person name="Amillis S."/>
            <person name="Uchima C.A."/>
            <person name="Anderluh G."/>
            <person name="Asadollahi M."/>
            <person name="Askin M."/>
            <person name="Barry K."/>
            <person name="Battaglia E."/>
            <person name="Bayram O."/>
            <person name="Benocci T."/>
            <person name="Braus-Stromeyer S.A."/>
            <person name="Caldana C."/>
            <person name="Canovas D."/>
            <person name="Cerqueira G.C."/>
            <person name="Chen F."/>
            <person name="Chen W."/>
            <person name="Choi C."/>
            <person name="Clum A."/>
            <person name="Dos Santos R.A."/>
            <person name="Damasio A.R."/>
            <person name="Diallinas G."/>
            <person name="Emri T."/>
            <person name="Fekete E."/>
            <person name="Flipphi M."/>
            <person name="Freyberg S."/>
            <person name="Gallo A."/>
            <person name="Gournas C."/>
            <person name="Habgood R."/>
            <person name="Hainaut M."/>
            <person name="Harispe M.L."/>
            <person name="Henrissat B."/>
            <person name="Hilden K.S."/>
            <person name="Hope R."/>
            <person name="Hossain A."/>
            <person name="Karabika E."/>
            <person name="Karaffa L."/>
            <person name="Karanyi Z."/>
            <person name="Krasevec N."/>
            <person name="Kuo A."/>
            <person name="Kusch H."/>
            <person name="LaButti K."/>
            <person name="Lagendijk E.L."/>
            <person name="Lapidus A."/>
            <person name="Levasseur A."/>
            <person name="Lindquist E."/>
            <person name="Lipzen A."/>
            <person name="Logrieco A.F."/>
            <person name="MacCabe A."/>
            <person name="Maekelae M.R."/>
            <person name="Malavazi I."/>
            <person name="Melin P."/>
            <person name="Meyer V."/>
            <person name="Mielnichuk N."/>
            <person name="Miskei M."/>
            <person name="Molnar A.P."/>
            <person name="Mule G."/>
            <person name="Ngan C.Y."/>
            <person name="Orejas M."/>
            <person name="Orosz E."/>
            <person name="Ouedraogo J.P."/>
            <person name="Overkamp K.M."/>
            <person name="Park H.-S."/>
            <person name="Perrone G."/>
            <person name="Piumi F."/>
            <person name="Punt P.J."/>
            <person name="Ram A.F."/>
            <person name="Ramon A."/>
            <person name="Rauscher S."/>
            <person name="Record E."/>
            <person name="Riano-Pachon D.M."/>
            <person name="Robert V."/>
            <person name="Roehrig J."/>
            <person name="Ruller R."/>
            <person name="Salamov A."/>
            <person name="Salih N.S."/>
            <person name="Samson R.A."/>
            <person name="Sandor E."/>
            <person name="Sanguinetti M."/>
            <person name="Schuetze T."/>
            <person name="Sepcic K."/>
            <person name="Shelest E."/>
            <person name="Sherlock G."/>
            <person name="Sophianopoulou V."/>
            <person name="Squina F.M."/>
            <person name="Sun H."/>
            <person name="Susca A."/>
            <person name="Todd R.B."/>
            <person name="Tsang A."/>
            <person name="Unkles S.E."/>
            <person name="van de Wiele N."/>
            <person name="van Rossen-Uffink D."/>
            <person name="Oliveira J.V."/>
            <person name="Vesth T.C."/>
            <person name="Visser J."/>
            <person name="Yu J.-H."/>
            <person name="Zhou M."/>
            <person name="Andersen M.R."/>
            <person name="Archer D.B."/>
            <person name="Baker S.E."/>
            <person name="Benoit I."/>
            <person name="Brakhage A.A."/>
            <person name="Braus G.H."/>
            <person name="Fischer R."/>
            <person name="Frisvad J.C."/>
            <person name="Goldman G.H."/>
            <person name="Houbraken J."/>
            <person name="Oakley B."/>
            <person name="Pocsi I."/>
            <person name="Scazzocchio C."/>
            <person name="Seiboth B."/>
            <person name="vanKuyk P.A."/>
            <person name="Wortman J."/>
            <person name="Dyer P.S."/>
            <person name="Grigoriev I.V."/>
        </authorList>
    </citation>
    <scope>NUCLEOTIDE SEQUENCE [LARGE SCALE GENOMIC DNA]</scope>
    <source>
        <strain evidence="2">CBS 583.65</strain>
    </source>
</reference>
<evidence type="ECO:0000313" key="1">
    <source>
        <dbReference type="EMBL" id="OJJ03754.1"/>
    </source>
</evidence>
<protein>
    <submittedName>
        <fullName evidence="1">Uncharacterized protein</fullName>
    </submittedName>
</protein>
<accession>A0A1L9PQE0</accession>
<sequence length="170" mass="18690">MNQTAVCSNGDCAYPFLIPDTTIDITIRTSSRPPHRSLAATYHTELDGYDGMTIGCIYEAALQELAQESGWRPDGLCRIEMSINGQEWHARTTAELNRPIPDWDIMALRDAQNALAAAREDRTGGMFPPAPVDTGIPALLTGQALVLVWVREVDEEDPRTGLVTDLLYSS</sequence>